<dbReference type="PANTHER" id="PTHR48041">
    <property type="entry name" value="ABC TRANSPORTER G FAMILY MEMBER 28"/>
    <property type="match status" value="1"/>
</dbReference>
<evidence type="ECO:0000256" key="3">
    <source>
        <dbReference type="ARBA" id="ARBA00022692"/>
    </source>
</evidence>
<feature type="transmembrane region" description="Helical" evidence="8">
    <location>
        <begin position="572"/>
        <end position="593"/>
    </location>
</feature>
<evidence type="ECO:0000256" key="6">
    <source>
        <dbReference type="ARBA" id="ARBA00022989"/>
    </source>
</evidence>
<evidence type="ECO:0000256" key="8">
    <source>
        <dbReference type="SAM" id="Phobius"/>
    </source>
</evidence>
<name>A0A1R2BB89_9CILI</name>
<evidence type="ECO:0000259" key="9">
    <source>
        <dbReference type="PROSITE" id="PS50893"/>
    </source>
</evidence>
<organism evidence="10 11">
    <name type="scientific">Stentor coeruleus</name>
    <dbReference type="NCBI Taxonomy" id="5963"/>
    <lineage>
        <taxon>Eukaryota</taxon>
        <taxon>Sar</taxon>
        <taxon>Alveolata</taxon>
        <taxon>Ciliophora</taxon>
        <taxon>Postciliodesmatophora</taxon>
        <taxon>Heterotrichea</taxon>
        <taxon>Heterotrichida</taxon>
        <taxon>Stentoridae</taxon>
        <taxon>Stentor</taxon>
    </lineage>
</organism>
<evidence type="ECO:0000313" key="10">
    <source>
        <dbReference type="EMBL" id="OMJ74032.1"/>
    </source>
</evidence>
<dbReference type="CDD" id="cd03213">
    <property type="entry name" value="ABCG_EPDR"/>
    <property type="match status" value="1"/>
</dbReference>
<dbReference type="Pfam" id="PF00005">
    <property type="entry name" value="ABC_tran"/>
    <property type="match status" value="1"/>
</dbReference>
<keyword evidence="2" id="KW-0813">Transport</keyword>
<dbReference type="InterPro" id="IPR027417">
    <property type="entry name" value="P-loop_NTPase"/>
</dbReference>
<dbReference type="Gene3D" id="3.40.50.300">
    <property type="entry name" value="P-loop containing nucleotide triphosphate hydrolases"/>
    <property type="match status" value="1"/>
</dbReference>
<feature type="transmembrane region" description="Helical" evidence="8">
    <location>
        <begin position="431"/>
        <end position="458"/>
    </location>
</feature>
<evidence type="ECO:0000256" key="1">
    <source>
        <dbReference type="ARBA" id="ARBA00004141"/>
    </source>
</evidence>
<keyword evidence="4" id="KW-0547">Nucleotide-binding</keyword>
<feature type="transmembrane region" description="Helical" evidence="8">
    <location>
        <begin position="470"/>
        <end position="490"/>
    </location>
</feature>
<dbReference type="InterPro" id="IPR003439">
    <property type="entry name" value="ABC_transporter-like_ATP-bd"/>
</dbReference>
<dbReference type="InterPro" id="IPR003593">
    <property type="entry name" value="AAA+_ATPase"/>
</dbReference>
<keyword evidence="11" id="KW-1185">Reference proteome</keyword>
<dbReference type="GO" id="GO:0140359">
    <property type="term" value="F:ABC-type transporter activity"/>
    <property type="evidence" value="ECO:0007669"/>
    <property type="project" value="InterPro"/>
</dbReference>
<dbReference type="InterPro" id="IPR050352">
    <property type="entry name" value="ABCG_transporters"/>
</dbReference>
<gene>
    <name evidence="10" type="ORF">SteCoe_27150</name>
</gene>
<feature type="transmembrane region" description="Helical" evidence="8">
    <location>
        <begin position="497"/>
        <end position="517"/>
    </location>
</feature>
<dbReference type="Pfam" id="PF19055">
    <property type="entry name" value="ABC2_membrane_7"/>
    <property type="match status" value="1"/>
</dbReference>
<evidence type="ECO:0000256" key="5">
    <source>
        <dbReference type="ARBA" id="ARBA00022840"/>
    </source>
</evidence>
<evidence type="ECO:0000313" key="11">
    <source>
        <dbReference type="Proteomes" id="UP000187209"/>
    </source>
</evidence>
<dbReference type="SMART" id="SM00382">
    <property type="entry name" value="AAA"/>
    <property type="match status" value="1"/>
</dbReference>
<keyword evidence="6 8" id="KW-1133">Transmembrane helix</keyword>
<dbReference type="OrthoDB" id="184675at2759"/>
<dbReference type="InterPro" id="IPR043926">
    <property type="entry name" value="ABCG_dom"/>
</dbReference>
<dbReference type="SUPFAM" id="SSF52540">
    <property type="entry name" value="P-loop containing nucleoside triphosphate hydrolases"/>
    <property type="match status" value="1"/>
</dbReference>
<keyword evidence="5" id="KW-0067">ATP-binding</keyword>
<sequence length="598" mass="67357">MEDDRELRRISAAQMHFSAYLEWVNLSCSTIANSKVPAKELLCRSTGAVKSGEFLAVMGPSGAGKTTLLNFISGKNQPLLVRTSGEILLNKIPIEDLFYKAMIGFVPQQDIILECLTPREALRFAAIFTVNKSPDIIEQLVDQALDELKLVGCADRVIGGGATKSISGSERKRVSIGTELIFNPSVLFLDEPTTGLDSYTALKLVELLNYLAKKKARCIIATIHQPSSQIFCNFDKLLLLNHGKTVYMGEAKGAVDYFGEIGHPLPLNYNPADHFLKVLSTHEINPRSSFSPVKMGATKQSFHTEIDGDRVEVDFDEPKPHFIAGSWFAFFKLCYRAHLNNKRNPMILKVKLLKLLISSSMCCTLFWSLPDIHSITDSDSVKNFRMRCAAVFIISATFLAEALLSTIATFQEQKYVFFREYGEARYGILPYYLSYSIMIFPIEFLWNLLLTVIVYWAVGLNNHAANFFRMVLLGVLMAMNGTGFGLFCSIVAPNLELASVIAPVFFIMFNLTSGFLVTNNKIPDWFFIKYISTLRYGFEAAVHNEFDNTDSNKFTTDYLIDELHLPDSMTDAFIYIGILFIAVRVLCYFVLWFKVRKL</sequence>
<dbReference type="Pfam" id="PF01061">
    <property type="entry name" value="ABC2_membrane"/>
    <property type="match status" value="1"/>
</dbReference>
<dbReference type="PANTHER" id="PTHR48041:SF139">
    <property type="entry name" value="PROTEIN SCARLET"/>
    <property type="match status" value="1"/>
</dbReference>
<keyword evidence="3 8" id="KW-0812">Transmembrane</keyword>
<dbReference type="PROSITE" id="PS50893">
    <property type="entry name" value="ABC_TRANSPORTER_2"/>
    <property type="match status" value="1"/>
</dbReference>
<comment type="caution">
    <text evidence="10">The sequence shown here is derived from an EMBL/GenBank/DDBJ whole genome shotgun (WGS) entry which is preliminary data.</text>
</comment>
<feature type="transmembrane region" description="Helical" evidence="8">
    <location>
        <begin position="389"/>
        <end position="410"/>
    </location>
</feature>
<evidence type="ECO:0000256" key="4">
    <source>
        <dbReference type="ARBA" id="ARBA00022741"/>
    </source>
</evidence>
<evidence type="ECO:0000256" key="7">
    <source>
        <dbReference type="ARBA" id="ARBA00023136"/>
    </source>
</evidence>
<accession>A0A1R2BB89</accession>
<dbReference type="GO" id="GO:0016887">
    <property type="term" value="F:ATP hydrolysis activity"/>
    <property type="evidence" value="ECO:0007669"/>
    <property type="project" value="InterPro"/>
</dbReference>
<dbReference type="Proteomes" id="UP000187209">
    <property type="component" value="Unassembled WGS sequence"/>
</dbReference>
<comment type="subcellular location">
    <subcellularLocation>
        <location evidence="1">Membrane</location>
        <topology evidence="1">Multi-pass membrane protein</topology>
    </subcellularLocation>
</comment>
<dbReference type="GO" id="GO:0016020">
    <property type="term" value="C:membrane"/>
    <property type="evidence" value="ECO:0007669"/>
    <property type="project" value="UniProtKB-SubCell"/>
</dbReference>
<keyword evidence="7 8" id="KW-0472">Membrane</keyword>
<dbReference type="GO" id="GO:0005524">
    <property type="term" value="F:ATP binding"/>
    <property type="evidence" value="ECO:0007669"/>
    <property type="project" value="UniProtKB-KW"/>
</dbReference>
<dbReference type="EMBL" id="MPUH01000779">
    <property type="protein sequence ID" value="OMJ74032.1"/>
    <property type="molecule type" value="Genomic_DNA"/>
</dbReference>
<proteinExistence type="predicted"/>
<reference evidence="10 11" key="1">
    <citation type="submission" date="2016-11" db="EMBL/GenBank/DDBJ databases">
        <title>The macronuclear genome of Stentor coeruleus: a giant cell with tiny introns.</title>
        <authorList>
            <person name="Slabodnick M."/>
            <person name="Ruby J.G."/>
            <person name="Reiff S.B."/>
            <person name="Swart E.C."/>
            <person name="Gosai S."/>
            <person name="Prabakaran S."/>
            <person name="Witkowska E."/>
            <person name="Larue G.E."/>
            <person name="Fisher S."/>
            <person name="Freeman R.M."/>
            <person name="Gunawardena J."/>
            <person name="Chu W."/>
            <person name="Stover N.A."/>
            <person name="Gregory B.D."/>
            <person name="Nowacki M."/>
            <person name="Derisi J."/>
            <person name="Roy S.W."/>
            <person name="Marshall W.F."/>
            <person name="Sood P."/>
        </authorList>
    </citation>
    <scope>NUCLEOTIDE SEQUENCE [LARGE SCALE GENOMIC DNA]</scope>
    <source>
        <strain evidence="10">WM001</strain>
    </source>
</reference>
<feature type="domain" description="ABC transporter" evidence="9">
    <location>
        <begin position="26"/>
        <end position="267"/>
    </location>
</feature>
<evidence type="ECO:0000256" key="2">
    <source>
        <dbReference type="ARBA" id="ARBA00022448"/>
    </source>
</evidence>
<dbReference type="AlphaFoldDB" id="A0A1R2BB89"/>
<protein>
    <recommendedName>
        <fullName evidence="9">ABC transporter domain-containing protein</fullName>
    </recommendedName>
</protein>
<dbReference type="InterPro" id="IPR013525">
    <property type="entry name" value="ABC2_TM"/>
</dbReference>